<evidence type="ECO:0000256" key="4">
    <source>
        <dbReference type="ARBA" id="ARBA00022777"/>
    </source>
</evidence>
<proteinExistence type="inferred from homology"/>
<dbReference type="InterPro" id="IPR036393">
    <property type="entry name" value="AceGlu_kinase-like_sf"/>
</dbReference>
<dbReference type="Pfam" id="PF00696">
    <property type="entry name" value="AA_kinase"/>
    <property type="match status" value="1"/>
</dbReference>
<reference evidence="10 11" key="1">
    <citation type="submission" date="2019-10" db="EMBL/GenBank/DDBJ databases">
        <title>Sequencing and Assembly of Multiple Reported Metal-Biooxidizing Members of the Extremely Thermoacidophilic Archaeal Family Sulfolobaceae.</title>
        <authorList>
            <person name="Counts J.A."/>
            <person name="Kelly R.M."/>
        </authorList>
    </citation>
    <scope>NUCLEOTIDE SEQUENCE [LARGE SCALE GENOMIC DNA]</scope>
    <source>
        <strain evidence="10 11">DSM 6482</strain>
    </source>
</reference>
<evidence type="ECO:0000256" key="8">
    <source>
        <dbReference type="RuleBase" id="RU004249"/>
    </source>
</evidence>
<dbReference type="UniPathway" id="UPA00050">
    <property type="reaction ID" value="UER00461"/>
</dbReference>
<dbReference type="Gene3D" id="3.30.2130.10">
    <property type="entry name" value="VC0802-like"/>
    <property type="match status" value="1"/>
</dbReference>
<organism evidence="10 11">
    <name type="scientific">Sulfuracidifex metallicus DSM 6482 = JCM 9184</name>
    <dbReference type="NCBI Taxonomy" id="523847"/>
    <lineage>
        <taxon>Archaea</taxon>
        <taxon>Thermoproteota</taxon>
        <taxon>Thermoprotei</taxon>
        <taxon>Sulfolobales</taxon>
        <taxon>Sulfolobaceae</taxon>
        <taxon>Sulfuracidifex</taxon>
    </lineage>
</organism>
<evidence type="ECO:0000313" key="10">
    <source>
        <dbReference type="EMBL" id="MUN27958.1"/>
    </source>
</evidence>
<dbReference type="UniPathway" id="UPA00034">
    <property type="reaction ID" value="UER00015"/>
</dbReference>
<name>A0A6A9QJQ9_SULME</name>
<evidence type="ECO:0000256" key="2">
    <source>
        <dbReference type="ARBA" id="ARBA00022679"/>
    </source>
</evidence>
<dbReference type="Proteomes" id="UP000470772">
    <property type="component" value="Unassembled WGS sequence"/>
</dbReference>
<dbReference type="PANTHER" id="PTHR21499">
    <property type="entry name" value="ASPARTATE KINASE"/>
    <property type="match status" value="1"/>
</dbReference>
<comment type="pathway">
    <text evidence="8">Amino-acid biosynthesis; L-threonine biosynthesis; L-threonine from L-aspartate: step 1/5.</text>
</comment>
<keyword evidence="4 7" id="KW-0418">Kinase</keyword>
<gene>
    <name evidence="10" type="ORF">GC250_00400</name>
</gene>
<comment type="similarity">
    <text evidence="1 7">Belongs to the aspartokinase family.</text>
</comment>
<dbReference type="RefSeq" id="WP_054837853.1">
    <property type="nucleotide sequence ID" value="NZ_BBBY01000002.1"/>
</dbReference>
<feature type="domain" description="Aspartate/glutamate/uridylate kinase" evidence="9">
    <location>
        <begin position="2"/>
        <end position="276"/>
    </location>
</feature>
<keyword evidence="11" id="KW-1185">Reference proteome</keyword>
<dbReference type="UniPathway" id="UPA00051">
    <property type="reaction ID" value="UER00462"/>
</dbReference>
<evidence type="ECO:0000256" key="7">
    <source>
        <dbReference type="RuleBase" id="RU003448"/>
    </source>
</evidence>
<dbReference type="CDD" id="cd04892">
    <property type="entry name" value="ACT_AK-like_2"/>
    <property type="match status" value="1"/>
</dbReference>
<dbReference type="InterPro" id="IPR005260">
    <property type="entry name" value="Asp_kin_monofn"/>
</dbReference>
<dbReference type="InterPro" id="IPR045865">
    <property type="entry name" value="ACT-like_dom_sf"/>
</dbReference>
<protein>
    <recommendedName>
        <fullName evidence="7">Aspartokinase</fullName>
        <ecNumber evidence="7">2.7.2.4</ecNumber>
    </recommendedName>
</protein>
<dbReference type="OrthoDB" id="8904at2157"/>
<dbReference type="Gene3D" id="3.40.1160.10">
    <property type="entry name" value="Acetylglutamate kinase-like"/>
    <property type="match status" value="1"/>
</dbReference>
<dbReference type="SUPFAM" id="SSF55021">
    <property type="entry name" value="ACT-like"/>
    <property type="match status" value="1"/>
</dbReference>
<dbReference type="GO" id="GO:0009088">
    <property type="term" value="P:threonine biosynthetic process"/>
    <property type="evidence" value="ECO:0007669"/>
    <property type="project" value="UniProtKB-UniPathway"/>
</dbReference>
<dbReference type="GO" id="GO:0004072">
    <property type="term" value="F:aspartate kinase activity"/>
    <property type="evidence" value="ECO:0007669"/>
    <property type="project" value="UniProtKB-EC"/>
</dbReference>
<dbReference type="InterPro" id="IPR001048">
    <property type="entry name" value="Asp/Glu/Uridylate_kinase"/>
</dbReference>
<evidence type="ECO:0000259" key="9">
    <source>
        <dbReference type="Pfam" id="PF00696"/>
    </source>
</evidence>
<dbReference type="GO" id="GO:0005524">
    <property type="term" value="F:ATP binding"/>
    <property type="evidence" value="ECO:0007669"/>
    <property type="project" value="UniProtKB-KW"/>
</dbReference>
<dbReference type="EMBL" id="WGGD01000005">
    <property type="protein sequence ID" value="MUN27958.1"/>
    <property type="molecule type" value="Genomic_DNA"/>
</dbReference>
<dbReference type="EC" id="2.7.2.4" evidence="7"/>
<sequence>MMVVKIGGSIQKDENDYQLIIEKIRKYAERDKLILVTSAIKGVTNDLIQVAASTEKSVEIASNIYDKHIKLLGKITDGIEFERAFRDISKLADELFRVAWSIRVLGEVTPRTRDYILSFGERMAVITLSSILRSKGIKAWGIPEPPFITDSNFGDSNILIQESEERLKKLLSNVDYNVIVFPGFIGTTWDGKITTLGRGGSDYSATSIAKVLGINKVKLITEVPGIMTGDPRKFQNAKSIQRLSLEEAIELAQLGAKRLHPRTFDPMFNSDITVEVESLYEDGSTVINGECTNEDSVKGVATLDQLKMLSVESTKIVGKIGSASSIMAEARDVGVNLIAISQPASETTINLVVDGNSIKLLTERLNGLKESLIKNIHVEDVSAISVVGCGMRKREISSKLMGIASSYDPIMISRGLSKVSSTFIVDSRNAEELGRELHSEVLKWTR</sequence>
<accession>A0A6A9QJQ9</accession>
<comment type="pathway">
    <text evidence="8">Amino-acid biosynthesis; L-methionine biosynthesis via de novo pathway; L-homoserine from L-aspartate: step 1/3.</text>
</comment>
<comment type="caution">
    <text evidence="10">The sequence shown here is derived from an EMBL/GenBank/DDBJ whole genome shotgun (WGS) entry which is preliminary data.</text>
</comment>
<keyword evidence="8" id="KW-0028">Amino-acid biosynthesis</keyword>
<dbReference type="GO" id="GO:0009090">
    <property type="term" value="P:homoserine biosynthetic process"/>
    <property type="evidence" value="ECO:0007669"/>
    <property type="project" value="TreeGrafter"/>
</dbReference>
<evidence type="ECO:0000256" key="6">
    <source>
        <dbReference type="ARBA" id="ARBA00047872"/>
    </source>
</evidence>
<comment type="pathway">
    <text evidence="8">Amino-acid biosynthesis; L-lysine biosynthesis via DAP pathway; (S)-tetrahydrodipicolinate from L-aspartate: step 1/4.</text>
</comment>
<evidence type="ECO:0000256" key="5">
    <source>
        <dbReference type="ARBA" id="ARBA00022840"/>
    </source>
</evidence>
<dbReference type="NCBIfam" id="TIGR00657">
    <property type="entry name" value="asp_kinases"/>
    <property type="match status" value="1"/>
</dbReference>
<evidence type="ECO:0000256" key="1">
    <source>
        <dbReference type="ARBA" id="ARBA00010122"/>
    </source>
</evidence>
<keyword evidence="5" id="KW-0067">ATP-binding</keyword>
<keyword evidence="2 7" id="KW-0808">Transferase</keyword>
<keyword evidence="3" id="KW-0547">Nucleotide-binding</keyword>
<dbReference type="GO" id="GO:0009089">
    <property type="term" value="P:lysine biosynthetic process via diaminopimelate"/>
    <property type="evidence" value="ECO:0007669"/>
    <property type="project" value="UniProtKB-UniPathway"/>
</dbReference>
<dbReference type="GO" id="GO:0005829">
    <property type="term" value="C:cytosol"/>
    <property type="evidence" value="ECO:0007669"/>
    <property type="project" value="TreeGrafter"/>
</dbReference>
<comment type="catalytic activity">
    <reaction evidence="6 7">
        <text>L-aspartate + ATP = 4-phospho-L-aspartate + ADP</text>
        <dbReference type="Rhea" id="RHEA:23776"/>
        <dbReference type="ChEBI" id="CHEBI:29991"/>
        <dbReference type="ChEBI" id="CHEBI:30616"/>
        <dbReference type="ChEBI" id="CHEBI:57535"/>
        <dbReference type="ChEBI" id="CHEBI:456216"/>
        <dbReference type="EC" id="2.7.2.4"/>
    </reaction>
</comment>
<dbReference type="InterPro" id="IPR001341">
    <property type="entry name" value="Asp_kinase"/>
</dbReference>
<dbReference type="SUPFAM" id="SSF53633">
    <property type="entry name" value="Carbamate kinase-like"/>
    <property type="match status" value="1"/>
</dbReference>
<dbReference type="AlphaFoldDB" id="A0A6A9QJQ9"/>
<evidence type="ECO:0000256" key="3">
    <source>
        <dbReference type="ARBA" id="ARBA00022741"/>
    </source>
</evidence>
<dbReference type="PIRSF" id="PIRSF000726">
    <property type="entry name" value="Asp_kin"/>
    <property type="match status" value="1"/>
</dbReference>
<evidence type="ECO:0000313" key="11">
    <source>
        <dbReference type="Proteomes" id="UP000470772"/>
    </source>
</evidence>
<dbReference type="PANTHER" id="PTHR21499:SF70">
    <property type="entry name" value="ASPARTOKINASE"/>
    <property type="match status" value="1"/>
</dbReference>